<dbReference type="GO" id="GO:0005737">
    <property type="term" value="C:cytoplasm"/>
    <property type="evidence" value="ECO:0007669"/>
    <property type="project" value="TreeGrafter"/>
</dbReference>
<dbReference type="AlphaFoldDB" id="A0A2W0CKH2"/>
<dbReference type="SUPFAM" id="SSF53474">
    <property type="entry name" value="alpha/beta-Hydrolases"/>
    <property type="match status" value="1"/>
</dbReference>
<sequence>MNGISTYLKTTDQTLTYKVDSMAATIIFMTGSTGFIGKEAVKQLVDENLQLLLLVRSESKARQGLTSYGISDFSRITFVQGDLSVEGLGLTAADRRRVLEADVIIHAGGTMDVTLGRKVAEQIFMNGAREVAGLAEEIQQIKGLRHFIHVVGFMSPYGLRNEKGEDIPTGKVAPNESAYEEMKFHADLYLREHAVKNQYPISVVNPSTVVGPRPTGETEQTGGIGLLIQAMQKRLMPVVPGGSSYWLPLVENDVVGRTLVFLTKEAFPTGGTYPLLARKETSPNMKELLHLLAKQLDVPKPKWAVPLSWMQFAMRSGGARISGVPAESVSFITDRIWHVEETEDLFKRMGQTWPDIREQLPSVTADLDYRLSLQPYVNLSSGWTRTRIGDLAALGWEGEGEPWLIVHGMLNCADEMLPLGEELHQLTGNPVWLVDLAGFGRSAVHQGEGAFDGQVDELVTAIGEFEGPMKLVGHSIGAAIASEALQRSGRTDIRLALLQPVAHNTNPNMLRWISRLPRGIMRTLLSRRSEKSWRHLLNPHSTQAEGSITASALAGRVRSSLQSPRIAGAHADLLRWIYSGKIKGSTFTSGGSTWNRADIANNTVVVWAGEDIEYHYPEDMNPQCKRIDVPYGHYFPVFQYQETAAILIKWSEPKQ</sequence>
<dbReference type="GO" id="GO:0004029">
    <property type="term" value="F:aldehyde dehydrogenase (NAD+) activity"/>
    <property type="evidence" value="ECO:0007669"/>
    <property type="project" value="TreeGrafter"/>
</dbReference>
<dbReference type="InterPro" id="IPR051783">
    <property type="entry name" value="NAD(P)-dependent_oxidoreduct"/>
</dbReference>
<dbReference type="Pfam" id="PF12146">
    <property type="entry name" value="Hydrolase_4"/>
    <property type="match status" value="1"/>
</dbReference>
<dbReference type="RefSeq" id="WP_110756853.1">
    <property type="nucleotide sequence ID" value="NZ_PRLG01000008.1"/>
</dbReference>
<protein>
    <submittedName>
        <fullName evidence="3">Uncharacterized protein</fullName>
    </submittedName>
</protein>
<dbReference type="PANTHER" id="PTHR48079">
    <property type="entry name" value="PROTEIN YEEZ"/>
    <property type="match status" value="1"/>
</dbReference>
<dbReference type="EMBL" id="PRLG01000008">
    <property type="protein sequence ID" value="PYY30572.1"/>
    <property type="molecule type" value="Genomic_DNA"/>
</dbReference>
<accession>A0A2W0CKH2</accession>
<dbReference type="GO" id="GO:0016874">
    <property type="term" value="F:ligase activity"/>
    <property type="evidence" value="ECO:0007669"/>
    <property type="project" value="UniProtKB-KW"/>
</dbReference>
<name>A0A2W0CKH2_9BACL</name>
<dbReference type="Gene3D" id="3.40.50.720">
    <property type="entry name" value="NAD(P)-binding Rossmann-like Domain"/>
    <property type="match status" value="1"/>
</dbReference>
<dbReference type="InterPro" id="IPR029058">
    <property type="entry name" value="AB_hydrolase_fold"/>
</dbReference>
<evidence type="ECO:0000313" key="3">
    <source>
        <dbReference type="EMBL" id="PYY30572.1"/>
    </source>
</evidence>
<dbReference type="SUPFAM" id="SSF51735">
    <property type="entry name" value="NAD(P)-binding Rossmann-fold domains"/>
    <property type="match status" value="1"/>
</dbReference>
<evidence type="ECO:0000259" key="2">
    <source>
        <dbReference type="Pfam" id="PF12146"/>
    </source>
</evidence>
<comment type="caution">
    <text evidence="3">The sequence shown here is derived from an EMBL/GenBank/DDBJ whole genome shotgun (WGS) entry which is preliminary data.</text>
</comment>
<dbReference type="OrthoDB" id="1417183at2"/>
<gene>
    <name evidence="3" type="ORF">PIL02S_01142</name>
</gene>
<evidence type="ECO:0000313" key="4">
    <source>
        <dbReference type="Proteomes" id="UP000247459"/>
    </source>
</evidence>
<feature type="domain" description="Serine aminopeptidase S33" evidence="2">
    <location>
        <begin position="404"/>
        <end position="526"/>
    </location>
</feature>
<feature type="domain" description="Thioester reductase (TE)" evidence="1">
    <location>
        <begin position="30"/>
        <end position="257"/>
    </location>
</feature>
<dbReference type="PANTHER" id="PTHR48079:SF6">
    <property type="entry name" value="NAD(P)-BINDING DOMAIN-CONTAINING PROTEIN-RELATED"/>
    <property type="match status" value="1"/>
</dbReference>
<keyword evidence="3" id="KW-0436">Ligase</keyword>
<dbReference type="Gene3D" id="3.40.50.1820">
    <property type="entry name" value="alpha/beta hydrolase"/>
    <property type="match status" value="1"/>
</dbReference>
<proteinExistence type="predicted"/>
<dbReference type="InterPro" id="IPR036291">
    <property type="entry name" value="NAD(P)-bd_dom_sf"/>
</dbReference>
<dbReference type="Pfam" id="PF07993">
    <property type="entry name" value="NAD_binding_4"/>
    <property type="match status" value="1"/>
</dbReference>
<dbReference type="InterPro" id="IPR013120">
    <property type="entry name" value="FAR_NAD-bd"/>
</dbReference>
<evidence type="ECO:0000259" key="1">
    <source>
        <dbReference type="Pfam" id="PF07993"/>
    </source>
</evidence>
<reference evidence="3 4" key="1">
    <citation type="submission" date="2018-01" db="EMBL/GenBank/DDBJ databases">
        <title>Genome sequence of the PGP bacterium Paenibacillus illinoisensis E3.</title>
        <authorList>
            <person name="Rolli E."/>
            <person name="Marasco R."/>
            <person name="Bessem C."/>
            <person name="Michoud G."/>
            <person name="Gaiarsa S."/>
            <person name="Borin S."/>
            <person name="Daffonchio D."/>
        </authorList>
    </citation>
    <scope>NUCLEOTIDE SEQUENCE [LARGE SCALE GENOMIC DNA]</scope>
    <source>
        <strain evidence="3 4">E3</strain>
    </source>
</reference>
<dbReference type="Proteomes" id="UP000247459">
    <property type="component" value="Unassembled WGS sequence"/>
</dbReference>
<organism evidence="3 4">
    <name type="scientific">Paenibacillus illinoisensis</name>
    <dbReference type="NCBI Taxonomy" id="59845"/>
    <lineage>
        <taxon>Bacteria</taxon>
        <taxon>Bacillati</taxon>
        <taxon>Bacillota</taxon>
        <taxon>Bacilli</taxon>
        <taxon>Bacillales</taxon>
        <taxon>Paenibacillaceae</taxon>
        <taxon>Paenibacillus</taxon>
    </lineage>
</organism>
<dbReference type="InterPro" id="IPR022742">
    <property type="entry name" value="Hydrolase_4"/>
</dbReference>